<accession>A0A132A9K1</accession>
<dbReference type="OrthoDB" id="3256376at2759"/>
<reference evidence="1 2" key="1">
    <citation type="journal article" date="2015" name="Parasit. Vectors">
        <title>Draft genome of the scabies mite.</title>
        <authorList>
            <person name="Rider S.D.Jr."/>
            <person name="Morgan M.S."/>
            <person name="Arlian L.G."/>
        </authorList>
    </citation>
    <scope>NUCLEOTIDE SEQUENCE [LARGE SCALE GENOMIC DNA]</scope>
    <source>
        <strain evidence="1">Arlian Lab</strain>
    </source>
</reference>
<dbReference type="EMBL" id="JXLN01011663">
    <property type="protein sequence ID" value="KPM07549.1"/>
    <property type="molecule type" value="Genomic_DNA"/>
</dbReference>
<comment type="caution">
    <text evidence="1">The sequence shown here is derived from an EMBL/GenBank/DDBJ whole genome shotgun (WGS) entry which is preliminary data.</text>
</comment>
<dbReference type="AlphaFoldDB" id="A0A132A9K1"/>
<dbReference type="VEuPathDB" id="VectorBase:SSCA002971"/>
<name>A0A132A9K1_SARSC</name>
<dbReference type="Proteomes" id="UP000616769">
    <property type="component" value="Unassembled WGS sequence"/>
</dbReference>
<organism evidence="1 2">
    <name type="scientific">Sarcoptes scabiei</name>
    <name type="common">Itch mite</name>
    <name type="synonym">Acarus scabiei</name>
    <dbReference type="NCBI Taxonomy" id="52283"/>
    <lineage>
        <taxon>Eukaryota</taxon>
        <taxon>Metazoa</taxon>
        <taxon>Ecdysozoa</taxon>
        <taxon>Arthropoda</taxon>
        <taxon>Chelicerata</taxon>
        <taxon>Arachnida</taxon>
        <taxon>Acari</taxon>
        <taxon>Acariformes</taxon>
        <taxon>Sarcoptiformes</taxon>
        <taxon>Astigmata</taxon>
        <taxon>Psoroptidia</taxon>
        <taxon>Sarcoptoidea</taxon>
        <taxon>Sarcoptidae</taxon>
        <taxon>Sarcoptinae</taxon>
        <taxon>Sarcoptes</taxon>
    </lineage>
</organism>
<protein>
    <submittedName>
        <fullName evidence="1">Uncharacterized protein</fullName>
    </submittedName>
</protein>
<proteinExistence type="predicted"/>
<evidence type="ECO:0000313" key="1">
    <source>
        <dbReference type="EMBL" id="KPM07549.1"/>
    </source>
</evidence>
<gene>
    <name evidence="1" type="ORF">QR98_0060460</name>
</gene>
<evidence type="ECO:0000313" key="2">
    <source>
        <dbReference type="Proteomes" id="UP000616769"/>
    </source>
</evidence>
<sequence length="119" mass="14439">MKQISKHPWLREHWLLLNRGNDWLDPNDYYNLYRFSDLLEYFYSSNNESVDQGWMKNEENPVPHLTLLNDTKLDNLVFKLQLIGCCSRRNVPRRIKTSMNSFRIVTAIKKNRIYEKEMQ</sequence>